<name>H9T7R3_PANJP</name>
<evidence type="ECO:0000313" key="5">
    <source>
        <dbReference type="EMBL" id="AFG16933.1"/>
    </source>
</evidence>
<dbReference type="PANTHER" id="PTHR35981:SF2">
    <property type="entry name" value="ION TRANSPORT PEPTIDE, ISOFORM C"/>
    <property type="match status" value="1"/>
</dbReference>
<protein>
    <submittedName>
        <fullName evidence="5">Hyperglycemic hormone</fullName>
    </submittedName>
</protein>
<dbReference type="EMBL" id="JQ317933">
    <property type="protein sequence ID" value="AFG16933.1"/>
    <property type="molecule type" value="Genomic_DNA"/>
</dbReference>
<dbReference type="GO" id="GO:0005184">
    <property type="term" value="F:neuropeptide hormone activity"/>
    <property type="evidence" value="ECO:0007669"/>
    <property type="project" value="InterPro"/>
</dbReference>
<dbReference type="InterPro" id="IPR031098">
    <property type="entry name" value="Crust_neurohorm"/>
</dbReference>
<comment type="similarity">
    <text evidence="1">Belongs to the arthropod CHH/MIH/GIH/VIH hormone family.</text>
</comment>
<dbReference type="Gene3D" id="1.10.2010.10">
    <property type="entry name" value="Crustacean CHH/MIH/GIH neurohormone"/>
    <property type="match status" value="1"/>
</dbReference>
<dbReference type="InterPro" id="IPR000346">
    <property type="entry name" value="Hyperglycemic1"/>
</dbReference>
<dbReference type="InterPro" id="IPR035957">
    <property type="entry name" value="Crust_neurohorm_sf"/>
</dbReference>
<sequence length="142" mass="15870">MICNSLMWSTMFVVVLVMGFNHQAQARSAEGLARIEKLLSSASDSPSLPSQPSSALAALTRGHNVPKRAVLDQSCKGIYDRELFKKLDRVCEDCYNLYRKPYVGVDCRASCYGNLVFRQCLDDLLLVENLDEYVNAVQMVGK</sequence>
<accession>H9T7R3</accession>
<dbReference type="AlphaFoldDB" id="H9T7R3"/>
<dbReference type="GO" id="GO:0007623">
    <property type="term" value="P:circadian rhythm"/>
    <property type="evidence" value="ECO:0007669"/>
    <property type="project" value="TreeGrafter"/>
</dbReference>
<keyword evidence="3" id="KW-1015">Disulfide bond</keyword>
<dbReference type="PRINTS" id="PR00548">
    <property type="entry name" value="HYPRGLYCEMC1"/>
</dbReference>
<feature type="chain" id="PRO_5003622633" evidence="4">
    <location>
        <begin position="27"/>
        <end position="142"/>
    </location>
</feature>
<feature type="signal peptide" evidence="4">
    <location>
        <begin position="1"/>
        <end position="26"/>
    </location>
</feature>
<dbReference type="InterPro" id="IPR001166">
    <property type="entry name" value="Hyperglycemic"/>
</dbReference>
<dbReference type="PANTHER" id="PTHR35981">
    <property type="entry name" value="ION TRANSPORT PEPTIDE, ISOFORM C"/>
    <property type="match status" value="1"/>
</dbReference>
<dbReference type="SUPFAM" id="SSF81778">
    <property type="entry name" value="Crustacean CHH/MIH/GIH neurohormone"/>
    <property type="match status" value="1"/>
</dbReference>
<dbReference type="PRINTS" id="PR00550">
    <property type="entry name" value="HYPRGLYCEMIC"/>
</dbReference>
<reference evidence="5" key="2">
    <citation type="journal article" date="2012" name="Comp. Biochem. Physiol. B, Biochem. Mol. Biol.">
        <title>Two type I crustacean hyperglycemic hormone (CHH) genes in Morotoge shrimp (Pandalopsis japonica): Cloning and expression of eyestalk and pericardial organ isoforms produced by alternative splicing and a novel type I CHH with predicted structure shared with type II CHH peptides.</title>
        <authorList>
            <person name="Jeon J.M."/>
            <person name="Kim B.K."/>
            <person name="Lee J.H."/>
            <person name="Kim H.J."/>
            <person name="Kang C.K."/>
            <person name="Mykles D.L."/>
            <person name="Kim H.W."/>
        </authorList>
    </citation>
    <scope>NUCLEOTIDE SEQUENCE</scope>
    <source>
        <strain evidence="5">CHH1ES</strain>
    </source>
</reference>
<evidence type="ECO:0000256" key="1">
    <source>
        <dbReference type="ARBA" id="ARBA00005447"/>
    </source>
</evidence>
<feature type="disulfide bond" evidence="3">
    <location>
        <begin position="91"/>
        <end position="107"/>
    </location>
</feature>
<evidence type="ECO:0000256" key="4">
    <source>
        <dbReference type="SAM" id="SignalP"/>
    </source>
</evidence>
<keyword evidence="2" id="KW-0027">Amidation</keyword>
<proteinExistence type="inferred from homology"/>
<reference evidence="5" key="1">
    <citation type="submission" date="2011-12" db="EMBL/GenBank/DDBJ databases">
        <authorList>
            <person name="Jeon J.-M."/>
            <person name="Kim H.-W."/>
        </authorList>
    </citation>
    <scope>NUCLEOTIDE SEQUENCE</scope>
    <source>
        <strain evidence="5">CHH1ES</strain>
    </source>
</reference>
<organism evidence="5">
    <name type="scientific">Pandalus japonicus</name>
    <name type="common">Morotoge shrimp</name>
    <name type="synonym">Pandalopsis dispar var. japonica</name>
    <dbReference type="NCBI Taxonomy" id="666362"/>
    <lineage>
        <taxon>Eukaryota</taxon>
        <taxon>Metazoa</taxon>
        <taxon>Ecdysozoa</taxon>
        <taxon>Arthropoda</taxon>
        <taxon>Crustacea</taxon>
        <taxon>Multicrustacea</taxon>
        <taxon>Malacostraca</taxon>
        <taxon>Eumalacostraca</taxon>
        <taxon>Eucarida</taxon>
        <taxon>Decapoda</taxon>
        <taxon>Pleocyemata</taxon>
        <taxon>Caridea</taxon>
        <taxon>Pandaloidea</taxon>
        <taxon>Pandalidae</taxon>
        <taxon>Pandalus</taxon>
    </lineage>
</organism>
<feature type="disulfide bond" evidence="3">
    <location>
        <begin position="75"/>
        <end position="111"/>
    </location>
</feature>
<feature type="disulfide bond" evidence="3">
    <location>
        <begin position="94"/>
        <end position="120"/>
    </location>
</feature>
<evidence type="ECO:0000256" key="2">
    <source>
        <dbReference type="ARBA" id="ARBA00022815"/>
    </source>
</evidence>
<keyword evidence="4" id="KW-0732">Signal</keyword>
<dbReference type="GO" id="GO:0005576">
    <property type="term" value="C:extracellular region"/>
    <property type="evidence" value="ECO:0007669"/>
    <property type="project" value="InterPro"/>
</dbReference>
<dbReference type="Pfam" id="PF01147">
    <property type="entry name" value="Crust_neurohorm"/>
    <property type="match status" value="1"/>
</dbReference>
<evidence type="ECO:0000256" key="3">
    <source>
        <dbReference type="PIRSR" id="PIRSR631098-51"/>
    </source>
</evidence>